<dbReference type="AlphaFoldDB" id="A0A8S3T7C8"/>
<feature type="compositionally biased region" description="Polar residues" evidence="13">
    <location>
        <begin position="178"/>
        <end position="193"/>
    </location>
</feature>
<dbReference type="InterPro" id="IPR006689">
    <property type="entry name" value="Small_GTPase_ARF/SAR"/>
</dbReference>
<comment type="similarity">
    <text evidence="2">Belongs to the small GTPase superfamily. Arf family.</text>
</comment>
<feature type="binding site" evidence="11">
    <location>
        <begin position="7"/>
        <end position="14"/>
    </location>
    <ligand>
        <name>GTP</name>
        <dbReference type="ChEBI" id="CHEBI:37565"/>
    </ligand>
</feature>
<reference evidence="14" key="1">
    <citation type="submission" date="2021-03" db="EMBL/GenBank/DDBJ databases">
        <authorList>
            <person name="Bekaert M."/>
        </authorList>
    </citation>
    <scope>NUCLEOTIDE SEQUENCE</scope>
</reference>
<dbReference type="GO" id="GO:0005794">
    <property type="term" value="C:Golgi apparatus"/>
    <property type="evidence" value="ECO:0007669"/>
    <property type="project" value="UniProtKB-SubCell"/>
</dbReference>
<proteinExistence type="inferred from homology"/>
<dbReference type="OrthoDB" id="2011769at2759"/>
<feature type="compositionally biased region" description="Acidic residues" evidence="13">
    <location>
        <begin position="237"/>
        <end position="246"/>
    </location>
</feature>
<evidence type="ECO:0000313" key="15">
    <source>
        <dbReference type="Proteomes" id="UP000683360"/>
    </source>
</evidence>
<evidence type="ECO:0000313" key="14">
    <source>
        <dbReference type="EMBL" id="CAG2229492.1"/>
    </source>
</evidence>
<keyword evidence="6" id="KW-0931">ER-Golgi transport</keyword>
<evidence type="ECO:0000256" key="2">
    <source>
        <dbReference type="ARBA" id="ARBA00010290"/>
    </source>
</evidence>
<evidence type="ECO:0000256" key="11">
    <source>
        <dbReference type="PIRSR" id="PIRSR606689-1"/>
    </source>
</evidence>
<feature type="binding site" evidence="12">
    <location>
        <position position="14"/>
    </location>
    <ligand>
        <name>Mg(2+)</name>
        <dbReference type="ChEBI" id="CHEBI:18420"/>
    </ligand>
</feature>
<dbReference type="GO" id="GO:0015031">
    <property type="term" value="P:protein transport"/>
    <property type="evidence" value="ECO:0007669"/>
    <property type="project" value="UniProtKB-KW"/>
</dbReference>
<keyword evidence="9 11" id="KW-0342">GTP-binding</keyword>
<evidence type="ECO:0000256" key="9">
    <source>
        <dbReference type="ARBA" id="ARBA00023134"/>
    </source>
</evidence>
<dbReference type="InterPro" id="IPR027417">
    <property type="entry name" value="P-loop_NTPase"/>
</dbReference>
<keyword evidence="8" id="KW-0333">Golgi apparatus</keyword>
<evidence type="ECO:0000256" key="1">
    <source>
        <dbReference type="ARBA" id="ARBA00004555"/>
    </source>
</evidence>
<feature type="binding site" evidence="11">
    <location>
        <position position="52"/>
    </location>
    <ligand>
        <name>GTP</name>
        <dbReference type="ChEBI" id="CHEBI:37565"/>
    </ligand>
</feature>
<dbReference type="EMBL" id="CAJPWZ010002026">
    <property type="protein sequence ID" value="CAG2229492.1"/>
    <property type="molecule type" value="Genomic_DNA"/>
</dbReference>
<keyword evidence="4" id="KW-0519">Myristate</keyword>
<dbReference type="Proteomes" id="UP000683360">
    <property type="component" value="Unassembled WGS sequence"/>
</dbReference>
<evidence type="ECO:0000256" key="3">
    <source>
        <dbReference type="ARBA" id="ARBA00022448"/>
    </source>
</evidence>
<evidence type="ECO:0000256" key="7">
    <source>
        <dbReference type="ARBA" id="ARBA00022927"/>
    </source>
</evidence>
<evidence type="ECO:0000256" key="10">
    <source>
        <dbReference type="ARBA" id="ARBA00023288"/>
    </source>
</evidence>
<organism evidence="14 15">
    <name type="scientific">Mytilus edulis</name>
    <name type="common">Blue mussel</name>
    <dbReference type="NCBI Taxonomy" id="6550"/>
    <lineage>
        <taxon>Eukaryota</taxon>
        <taxon>Metazoa</taxon>
        <taxon>Spiralia</taxon>
        <taxon>Lophotrochozoa</taxon>
        <taxon>Mollusca</taxon>
        <taxon>Bivalvia</taxon>
        <taxon>Autobranchia</taxon>
        <taxon>Pteriomorphia</taxon>
        <taxon>Mytilida</taxon>
        <taxon>Mytiloidea</taxon>
        <taxon>Mytilidae</taxon>
        <taxon>Mytilinae</taxon>
        <taxon>Mytilus</taxon>
    </lineage>
</organism>
<dbReference type="GO" id="GO:0005525">
    <property type="term" value="F:GTP binding"/>
    <property type="evidence" value="ECO:0007669"/>
    <property type="project" value="UniProtKB-KW"/>
</dbReference>
<evidence type="ECO:0000256" key="4">
    <source>
        <dbReference type="ARBA" id="ARBA00022707"/>
    </source>
</evidence>
<evidence type="ECO:0000256" key="5">
    <source>
        <dbReference type="ARBA" id="ARBA00022741"/>
    </source>
</evidence>
<evidence type="ECO:0000256" key="12">
    <source>
        <dbReference type="PIRSR" id="PIRSR606689-2"/>
    </source>
</evidence>
<keyword evidence="12" id="KW-0479">Metal-binding</keyword>
<dbReference type="SUPFAM" id="SSF52540">
    <property type="entry name" value="P-loop containing nucleoside triphosphate hydrolases"/>
    <property type="match status" value="1"/>
</dbReference>
<keyword evidence="5 11" id="KW-0547">Nucleotide-binding</keyword>
<keyword evidence="7" id="KW-0653">Protein transport</keyword>
<dbReference type="GO" id="GO:0016192">
    <property type="term" value="P:vesicle-mediated transport"/>
    <property type="evidence" value="ECO:0007669"/>
    <property type="project" value="UniProtKB-KW"/>
</dbReference>
<comment type="subcellular location">
    <subcellularLocation>
        <location evidence="1">Golgi apparatus</location>
    </subcellularLocation>
</comment>
<dbReference type="GO" id="GO:0003924">
    <property type="term" value="F:GTPase activity"/>
    <property type="evidence" value="ECO:0007669"/>
    <property type="project" value="InterPro"/>
</dbReference>
<comment type="caution">
    <text evidence="14">The sequence shown here is derived from an EMBL/GenBank/DDBJ whole genome shotgun (WGS) entry which is preliminary data.</text>
</comment>
<accession>A0A8S3T7C8</accession>
<evidence type="ECO:0000256" key="13">
    <source>
        <dbReference type="SAM" id="MobiDB-lite"/>
    </source>
</evidence>
<dbReference type="SMART" id="SM00177">
    <property type="entry name" value="ARF"/>
    <property type="match status" value="1"/>
</dbReference>
<sequence length="246" mass="27186">MRILMVGLDAAGKTTILYKLKLGEIVTTIPTIGFNETVEYKNISFTVWDVGGQDKSDLYGDIISKIHKVCTTNVFDICRDSNDRERINGIREEFTQNVTEDELRDAVLLVFCNNRWEFSPKDDLKIEECHLMSSFEPLITSSGSKIAPRSSKMSDLSEEIKGMSKHGWKSSRIDTPPKQGSSGYVASMSQALSSDDARWAPADQLSGLPAPSGSKSPDDVFDRQMSTADPGTVSMNDETDLEESAL</sequence>
<keyword evidence="12" id="KW-0460">Magnesium</keyword>
<keyword evidence="3" id="KW-0813">Transport</keyword>
<evidence type="ECO:0000256" key="8">
    <source>
        <dbReference type="ARBA" id="ARBA00023034"/>
    </source>
</evidence>
<name>A0A8S3T7C8_MYTED</name>
<feature type="region of interest" description="Disordered" evidence="13">
    <location>
        <begin position="142"/>
        <end position="246"/>
    </location>
</feature>
<gene>
    <name evidence="14" type="ORF">MEDL_42326</name>
</gene>
<evidence type="ECO:0000256" key="6">
    <source>
        <dbReference type="ARBA" id="ARBA00022892"/>
    </source>
</evidence>
<dbReference type="PROSITE" id="PS51417">
    <property type="entry name" value="ARF"/>
    <property type="match status" value="1"/>
</dbReference>
<feature type="binding site" evidence="12">
    <location>
        <position position="31"/>
    </location>
    <ligand>
        <name>Mg(2+)</name>
        <dbReference type="ChEBI" id="CHEBI:18420"/>
    </ligand>
</feature>
<dbReference type="PANTHER" id="PTHR11711">
    <property type="entry name" value="ADP RIBOSYLATION FACTOR-RELATED"/>
    <property type="match status" value="1"/>
</dbReference>
<dbReference type="GO" id="GO:0046872">
    <property type="term" value="F:metal ion binding"/>
    <property type="evidence" value="ECO:0007669"/>
    <property type="project" value="UniProtKB-KW"/>
</dbReference>
<feature type="compositionally biased region" description="Polar residues" evidence="13">
    <location>
        <begin position="224"/>
        <end position="236"/>
    </location>
</feature>
<dbReference type="Pfam" id="PF00025">
    <property type="entry name" value="Arf"/>
    <property type="match status" value="1"/>
</dbReference>
<protein>
    <submittedName>
        <fullName evidence="14">ARF1_2</fullName>
    </submittedName>
</protein>
<dbReference type="Gene3D" id="3.40.50.300">
    <property type="entry name" value="P-loop containing nucleotide triphosphate hydrolases"/>
    <property type="match status" value="1"/>
</dbReference>
<keyword evidence="10" id="KW-0449">Lipoprotein</keyword>
<dbReference type="FunFam" id="3.40.50.300:FF:003500">
    <property type="entry name" value="ADP-ribosylation factor 1"/>
    <property type="match status" value="1"/>
</dbReference>
<dbReference type="InterPro" id="IPR024156">
    <property type="entry name" value="Small_GTPase_ARF"/>
</dbReference>
<keyword evidence="15" id="KW-1185">Reference proteome</keyword>